<reference evidence="3" key="1">
    <citation type="journal article" date="2019" name="Int. J. Syst. Evol. Microbiol.">
        <title>The Global Catalogue of Microorganisms (GCM) 10K type strain sequencing project: providing services to taxonomists for standard genome sequencing and annotation.</title>
        <authorList>
            <consortium name="The Broad Institute Genomics Platform"/>
            <consortium name="The Broad Institute Genome Sequencing Center for Infectious Disease"/>
            <person name="Wu L."/>
            <person name="Ma J."/>
        </authorList>
    </citation>
    <scope>NUCLEOTIDE SEQUENCE [LARGE SCALE GENOMIC DNA]</scope>
    <source>
        <strain evidence="3">JCM 17190</strain>
    </source>
</reference>
<gene>
    <name evidence="2" type="ORF">GCM10022404_26930</name>
</gene>
<evidence type="ECO:0000313" key="2">
    <source>
        <dbReference type="EMBL" id="GAA3875794.1"/>
    </source>
</evidence>
<dbReference type="EMBL" id="BAABDF010000007">
    <property type="protein sequence ID" value="GAA3875794.1"/>
    <property type="molecule type" value="Genomic_DNA"/>
</dbReference>
<keyword evidence="3" id="KW-1185">Reference proteome</keyword>
<name>A0ABP7KH37_9RHOB</name>
<sequence>MGQLWRHFDPYIRHRADIAQTKVRPDMQLTGRESANPGSDTQGICPGSRAREFNHLPQPTRIPDRLP</sequence>
<feature type="region of interest" description="Disordered" evidence="1">
    <location>
        <begin position="29"/>
        <end position="67"/>
    </location>
</feature>
<accession>A0ABP7KH37</accession>
<dbReference type="Proteomes" id="UP001399917">
    <property type="component" value="Unassembled WGS sequence"/>
</dbReference>
<protein>
    <submittedName>
        <fullName evidence="2">Uncharacterized protein</fullName>
    </submittedName>
</protein>
<organism evidence="2 3">
    <name type="scientific">Celeribacter arenosi</name>
    <dbReference type="NCBI Taxonomy" id="792649"/>
    <lineage>
        <taxon>Bacteria</taxon>
        <taxon>Pseudomonadati</taxon>
        <taxon>Pseudomonadota</taxon>
        <taxon>Alphaproteobacteria</taxon>
        <taxon>Rhodobacterales</taxon>
        <taxon>Roseobacteraceae</taxon>
        <taxon>Celeribacter</taxon>
    </lineage>
</organism>
<comment type="caution">
    <text evidence="2">The sequence shown here is derived from an EMBL/GenBank/DDBJ whole genome shotgun (WGS) entry which is preliminary data.</text>
</comment>
<evidence type="ECO:0000313" key="3">
    <source>
        <dbReference type="Proteomes" id="UP001399917"/>
    </source>
</evidence>
<proteinExistence type="predicted"/>
<evidence type="ECO:0000256" key="1">
    <source>
        <dbReference type="SAM" id="MobiDB-lite"/>
    </source>
</evidence>
<feature type="compositionally biased region" description="Polar residues" evidence="1">
    <location>
        <begin position="31"/>
        <end position="42"/>
    </location>
</feature>